<evidence type="ECO:0000313" key="1">
    <source>
        <dbReference type="EMBL" id="KAK0651357.1"/>
    </source>
</evidence>
<gene>
    <name evidence="1" type="ORF">B0T16DRAFT_453834</name>
</gene>
<comment type="caution">
    <text evidence="1">The sequence shown here is derived from an EMBL/GenBank/DDBJ whole genome shotgun (WGS) entry which is preliminary data.</text>
</comment>
<accession>A0AA39YH02</accession>
<evidence type="ECO:0000313" key="2">
    <source>
        <dbReference type="Proteomes" id="UP001174936"/>
    </source>
</evidence>
<sequence>MATEKSTSRSWGEEEYRNLCVALTVALTVEGASFHRHKDTIMGVMEAHGHTLTWEAIRKMPAHWREEKLQAFAWALFEAAKPHSAGFKDDVLARMEADGYYVNWDQLR</sequence>
<dbReference type="EMBL" id="JAULSV010000002">
    <property type="protein sequence ID" value="KAK0651357.1"/>
    <property type="molecule type" value="Genomic_DNA"/>
</dbReference>
<organism evidence="1 2">
    <name type="scientific">Cercophora newfieldiana</name>
    <dbReference type="NCBI Taxonomy" id="92897"/>
    <lineage>
        <taxon>Eukaryota</taxon>
        <taxon>Fungi</taxon>
        <taxon>Dikarya</taxon>
        <taxon>Ascomycota</taxon>
        <taxon>Pezizomycotina</taxon>
        <taxon>Sordariomycetes</taxon>
        <taxon>Sordariomycetidae</taxon>
        <taxon>Sordariales</taxon>
        <taxon>Lasiosphaeriaceae</taxon>
        <taxon>Cercophora</taxon>
    </lineage>
</organism>
<dbReference type="Proteomes" id="UP001174936">
    <property type="component" value="Unassembled WGS sequence"/>
</dbReference>
<keyword evidence="2" id="KW-1185">Reference proteome</keyword>
<name>A0AA39YH02_9PEZI</name>
<reference evidence="1" key="1">
    <citation type="submission" date="2023-06" db="EMBL/GenBank/DDBJ databases">
        <title>Genome-scale phylogeny and comparative genomics of the fungal order Sordariales.</title>
        <authorList>
            <consortium name="Lawrence Berkeley National Laboratory"/>
            <person name="Hensen N."/>
            <person name="Bonometti L."/>
            <person name="Westerberg I."/>
            <person name="Brannstrom I.O."/>
            <person name="Guillou S."/>
            <person name="Cros-Aarteil S."/>
            <person name="Calhoun S."/>
            <person name="Haridas S."/>
            <person name="Kuo A."/>
            <person name="Mondo S."/>
            <person name="Pangilinan J."/>
            <person name="Riley R."/>
            <person name="Labutti K."/>
            <person name="Andreopoulos B."/>
            <person name="Lipzen A."/>
            <person name="Chen C."/>
            <person name="Yanf M."/>
            <person name="Daum C."/>
            <person name="Ng V."/>
            <person name="Clum A."/>
            <person name="Steindorff A."/>
            <person name="Ohm R."/>
            <person name="Martin F."/>
            <person name="Silar P."/>
            <person name="Natvig D."/>
            <person name="Lalanne C."/>
            <person name="Gautier V."/>
            <person name="Ament-Velasquez S.L."/>
            <person name="Kruys A."/>
            <person name="Hutchinson M.I."/>
            <person name="Powell A.J."/>
            <person name="Barry K."/>
            <person name="Miller A.N."/>
            <person name="Grigoriev I.V."/>
            <person name="Debuchy R."/>
            <person name="Gladieux P."/>
            <person name="Thoren M.H."/>
            <person name="Johannesson H."/>
        </authorList>
    </citation>
    <scope>NUCLEOTIDE SEQUENCE</scope>
    <source>
        <strain evidence="1">SMH2532-1</strain>
    </source>
</reference>
<dbReference type="AlphaFoldDB" id="A0AA39YH02"/>
<proteinExistence type="predicted"/>
<protein>
    <submittedName>
        <fullName evidence="1">Uncharacterized protein</fullName>
    </submittedName>
</protein>